<gene>
    <name evidence="2" type="primary">MIP1_1</name>
    <name evidence="2" type="ORF">IWW36_005502</name>
</gene>
<keyword evidence="2" id="KW-0239">DNA-directed DNA polymerase</keyword>
<dbReference type="PANTHER" id="PTHR10267">
    <property type="entry name" value="DNA POLYMERASE SUBUNIT GAMMA-1"/>
    <property type="match status" value="1"/>
</dbReference>
<dbReference type="GO" id="GO:0006264">
    <property type="term" value="P:mitochondrial DNA replication"/>
    <property type="evidence" value="ECO:0007669"/>
    <property type="project" value="TreeGrafter"/>
</dbReference>
<evidence type="ECO:0000313" key="2">
    <source>
        <dbReference type="EMBL" id="KAJ2843605.1"/>
    </source>
</evidence>
<dbReference type="Gene3D" id="3.30.420.390">
    <property type="match status" value="1"/>
</dbReference>
<dbReference type="GO" id="GO:0008408">
    <property type="term" value="F:3'-5' exonuclease activity"/>
    <property type="evidence" value="ECO:0007669"/>
    <property type="project" value="TreeGrafter"/>
</dbReference>
<protein>
    <submittedName>
        <fullName evidence="2">DNA-directed DNA polymerase gamma mip1</fullName>
        <ecNumber evidence="2">2.7.7.7</ecNumber>
    </submittedName>
</protein>
<dbReference type="GO" id="GO:0005760">
    <property type="term" value="C:gamma DNA polymerase complex"/>
    <property type="evidence" value="ECO:0007669"/>
    <property type="project" value="InterPro"/>
</dbReference>
<reference evidence="2" key="1">
    <citation type="submission" date="2022-07" db="EMBL/GenBank/DDBJ databases">
        <title>Phylogenomic reconstructions and comparative analyses of Kickxellomycotina fungi.</title>
        <authorList>
            <person name="Reynolds N.K."/>
            <person name="Stajich J.E."/>
            <person name="Barry K."/>
            <person name="Grigoriev I.V."/>
            <person name="Crous P."/>
            <person name="Smith M.E."/>
        </authorList>
    </citation>
    <scope>NUCLEOTIDE SEQUENCE</scope>
    <source>
        <strain evidence="2">NRRL 1566</strain>
    </source>
</reference>
<dbReference type="EMBL" id="JANBUW010001354">
    <property type="protein sequence ID" value="KAJ2843605.1"/>
    <property type="molecule type" value="Genomic_DNA"/>
</dbReference>
<organism evidence="2 3">
    <name type="scientific">Coemansia brasiliensis</name>
    <dbReference type="NCBI Taxonomy" id="2650707"/>
    <lineage>
        <taxon>Eukaryota</taxon>
        <taxon>Fungi</taxon>
        <taxon>Fungi incertae sedis</taxon>
        <taxon>Zoopagomycota</taxon>
        <taxon>Kickxellomycotina</taxon>
        <taxon>Kickxellomycetes</taxon>
        <taxon>Kickxellales</taxon>
        <taxon>Kickxellaceae</taxon>
        <taxon>Coemansia</taxon>
    </lineage>
</organism>
<dbReference type="Pfam" id="PF18136">
    <property type="entry name" value="DNApol_Exo"/>
    <property type="match status" value="1"/>
</dbReference>
<evidence type="ECO:0000259" key="1">
    <source>
        <dbReference type="Pfam" id="PF18136"/>
    </source>
</evidence>
<accession>A0A9W8I1K7</accession>
<keyword evidence="2" id="KW-0808">Transferase</keyword>
<dbReference type="AlphaFoldDB" id="A0A9W8I1K7"/>
<dbReference type="InterPro" id="IPR002297">
    <property type="entry name" value="DNA-dir_DNA_pol_A_mt"/>
</dbReference>
<comment type="caution">
    <text evidence="2">The sequence shown here is derived from an EMBL/GenBank/DDBJ whole genome shotgun (WGS) entry which is preliminary data.</text>
</comment>
<dbReference type="InterPro" id="IPR041336">
    <property type="entry name" value="DNApol_Exo"/>
</dbReference>
<dbReference type="OrthoDB" id="5588663at2759"/>
<dbReference type="EC" id="2.7.7.7" evidence="2"/>
<keyword evidence="2" id="KW-0548">Nucleotidyltransferase</keyword>
<dbReference type="PANTHER" id="PTHR10267:SF0">
    <property type="entry name" value="DNA POLYMERASE SUBUNIT GAMMA-1"/>
    <property type="match status" value="1"/>
</dbReference>
<evidence type="ECO:0000313" key="3">
    <source>
        <dbReference type="Proteomes" id="UP001139887"/>
    </source>
</evidence>
<sequence length="159" mass="18150">MLYISNRGRRQLWQAACQCRPLICSWRQIQSSVAGERKNALDIVMLAERLRQGVFGKQRFPAATAEQQQISIEHLKSQGIYGKQGEPVDNTDFDPPPLLGENIEEHFEQMGNLAAQPYLQMTEQFAQTADSDIPPQPQATQWLMQSGWTRYARDGSTRR</sequence>
<dbReference type="Proteomes" id="UP001139887">
    <property type="component" value="Unassembled WGS sequence"/>
</dbReference>
<dbReference type="GO" id="GO:0003677">
    <property type="term" value="F:DNA binding"/>
    <property type="evidence" value="ECO:0007669"/>
    <property type="project" value="InterPro"/>
</dbReference>
<name>A0A9W8I1K7_9FUNG</name>
<dbReference type="GO" id="GO:0003887">
    <property type="term" value="F:DNA-directed DNA polymerase activity"/>
    <property type="evidence" value="ECO:0007669"/>
    <property type="project" value="UniProtKB-KW"/>
</dbReference>
<feature type="non-terminal residue" evidence="2">
    <location>
        <position position="159"/>
    </location>
</feature>
<proteinExistence type="predicted"/>
<feature type="domain" description="DNA mitochondrial polymerase exonuclease" evidence="1">
    <location>
        <begin position="90"/>
        <end position="157"/>
    </location>
</feature>
<keyword evidence="3" id="KW-1185">Reference proteome</keyword>